<keyword evidence="5 7" id="KW-1133">Transmembrane helix</keyword>
<dbReference type="PANTHER" id="PTHR33778:SF1">
    <property type="entry name" value="MAGNESIUM TRANSPORTER YHID-RELATED"/>
    <property type="match status" value="1"/>
</dbReference>
<evidence type="ECO:0000313" key="10">
    <source>
        <dbReference type="Proteomes" id="UP001501725"/>
    </source>
</evidence>
<comment type="caution">
    <text evidence="9">The sequence shown here is derived from an EMBL/GenBank/DDBJ whole genome shotgun (WGS) entry which is preliminary data.</text>
</comment>
<comment type="subcellular location">
    <subcellularLocation>
        <location evidence="1">Cell membrane</location>
        <topology evidence="1">Multi-pass membrane protein</topology>
    </subcellularLocation>
</comment>
<dbReference type="EMBL" id="BAABGY010000006">
    <property type="protein sequence ID" value="GAA4325879.1"/>
    <property type="molecule type" value="Genomic_DNA"/>
</dbReference>
<keyword evidence="4 7" id="KW-0812">Transmembrane</keyword>
<accession>A0ABP8GKR4</accession>
<evidence type="ECO:0000256" key="3">
    <source>
        <dbReference type="ARBA" id="ARBA00022475"/>
    </source>
</evidence>
<evidence type="ECO:0000256" key="1">
    <source>
        <dbReference type="ARBA" id="ARBA00004651"/>
    </source>
</evidence>
<keyword evidence="10" id="KW-1185">Reference proteome</keyword>
<dbReference type="InterPro" id="IPR003416">
    <property type="entry name" value="MgtC/SapB/SrpB/YhiD_fam"/>
</dbReference>
<evidence type="ECO:0000313" key="9">
    <source>
        <dbReference type="EMBL" id="GAA4325879.1"/>
    </source>
</evidence>
<gene>
    <name evidence="9" type="ORF">GCM10023184_14160</name>
</gene>
<dbReference type="Proteomes" id="UP001501725">
    <property type="component" value="Unassembled WGS sequence"/>
</dbReference>
<feature type="transmembrane region" description="Helical" evidence="7">
    <location>
        <begin position="86"/>
        <end position="105"/>
    </location>
</feature>
<dbReference type="PRINTS" id="PR01837">
    <property type="entry name" value="MGTCSAPBPROT"/>
</dbReference>
<dbReference type="Pfam" id="PF02308">
    <property type="entry name" value="MgtC"/>
    <property type="match status" value="1"/>
</dbReference>
<dbReference type="PANTHER" id="PTHR33778">
    <property type="entry name" value="PROTEIN MGTC"/>
    <property type="match status" value="1"/>
</dbReference>
<dbReference type="InterPro" id="IPR049177">
    <property type="entry name" value="MgtC_SapB_SrpB_YhiD_N"/>
</dbReference>
<proteinExistence type="inferred from homology"/>
<keyword evidence="3" id="KW-1003">Cell membrane</keyword>
<reference evidence="10" key="1">
    <citation type="journal article" date="2019" name="Int. J. Syst. Evol. Microbiol.">
        <title>The Global Catalogue of Microorganisms (GCM) 10K type strain sequencing project: providing services to taxonomists for standard genome sequencing and annotation.</title>
        <authorList>
            <consortium name="The Broad Institute Genomics Platform"/>
            <consortium name="The Broad Institute Genome Sequencing Center for Infectious Disease"/>
            <person name="Wu L."/>
            <person name="Ma J."/>
        </authorList>
    </citation>
    <scope>NUCLEOTIDE SEQUENCE [LARGE SCALE GENOMIC DNA]</scope>
    <source>
        <strain evidence="10">JCM 17919</strain>
    </source>
</reference>
<evidence type="ECO:0000256" key="7">
    <source>
        <dbReference type="SAM" id="Phobius"/>
    </source>
</evidence>
<protein>
    <recommendedName>
        <fullName evidence="8">MgtC/SapB/SrpB/YhiD N-terminal domain-containing protein</fullName>
    </recommendedName>
</protein>
<sequence>MQSWLHILEQLGLVILVGGVIGAEREYRSKSAGFRTMILICLGSWIFTSISMTLTHSTDDRIASNIVTGIGFLGAGVIFKADNRINGITTAATIWVTAALGMGIADGAYTLVLISTGVALGALMVLTPLERWIDQVNQTHTYRIVSEYKEDLLKEYENLFEECSLRYKRIKRTRKGDSIIGTWVVMGSEKNHNRFTKTLMHHPSVKEFEF</sequence>
<name>A0ABP8GKR4_9BACT</name>
<keyword evidence="6 7" id="KW-0472">Membrane</keyword>
<feature type="transmembrane region" description="Helical" evidence="7">
    <location>
        <begin position="62"/>
        <end position="79"/>
    </location>
</feature>
<evidence type="ECO:0000256" key="4">
    <source>
        <dbReference type="ARBA" id="ARBA00022692"/>
    </source>
</evidence>
<comment type="similarity">
    <text evidence="2">Belongs to the MgtC/SapB family.</text>
</comment>
<evidence type="ECO:0000256" key="5">
    <source>
        <dbReference type="ARBA" id="ARBA00022989"/>
    </source>
</evidence>
<feature type="transmembrane region" description="Helical" evidence="7">
    <location>
        <begin position="6"/>
        <end position="24"/>
    </location>
</feature>
<evidence type="ECO:0000259" key="8">
    <source>
        <dbReference type="Pfam" id="PF02308"/>
    </source>
</evidence>
<feature type="transmembrane region" description="Helical" evidence="7">
    <location>
        <begin position="36"/>
        <end position="56"/>
    </location>
</feature>
<evidence type="ECO:0000256" key="6">
    <source>
        <dbReference type="ARBA" id="ARBA00023136"/>
    </source>
</evidence>
<organism evidence="9 10">
    <name type="scientific">Flaviaesturariibacter amylovorans</name>
    <dbReference type="NCBI Taxonomy" id="1084520"/>
    <lineage>
        <taxon>Bacteria</taxon>
        <taxon>Pseudomonadati</taxon>
        <taxon>Bacteroidota</taxon>
        <taxon>Chitinophagia</taxon>
        <taxon>Chitinophagales</taxon>
        <taxon>Chitinophagaceae</taxon>
        <taxon>Flaviaestuariibacter</taxon>
    </lineage>
</organism>
<dbReference type="RefSeq" id="WP_345254623.1">
    <property type="nucleotide sequence ID" value="NZ_BAABGY010000006.1"/>
</dbReference>
<evidence type="ECO:0000256" key="2">
    <source>
        <dbReference type="ARBA" id="ARBA00009298"/>
    </source>
</evidence>
<feature type="domain" description="MgtC/SapB/SrpB/YhiD N-terminal" evidence="8">
    <location>
        <begin position="11"/>
        <end position="131"/>
    </location>
</feature>